<dbReference type="AlphaFoldDB" id="A0A371GF72"/>
<reference evidence="1" key="1">
    <citation type="submission" date="2018-05" db="EMBL/GenBank/DDBJ databases">
        <title>Draft genome of Mucuna pruriens seed.</title>
        <authorList>
            <person name="Nnadi N.E."/>
            <person name="Vos R."/>
            <person name="Hasami M.H."/>
            <person name="Devisetty U.K."/>
            <person name="Aguiy J.C."/>
        </authorList>
    </citation>
    <scope>NUCLEOTIDE SEQUENCE [LARGE SCALE GENOMIC DNA]</scope>
    <source>
        <strain evidence="1">JCA_2017</strain>
    </source>
</reference>
<proteinExistence type="predicted"/>
<gene>
    <name evidence="1" type="ORF">CR513_29126</name>
</gene>
<keyword evidence="2" id="KW-1185">Reference proteome</keyword>
<feature type="non-terminal residue" evidence="1">
    <location>
        <position position="1"/>
    </location>
</feature>
<comment type="caution">
    <text evidence="1">The sequence shown here is derived from an EMBL/GenBank/DDBJ whole genome shotgun (WGS) entry which is preliminary data.</text>
</comment>
<sequence length="88" mass="10087">MELFYRRTTDPEVTNIVGAGGMTRSGRVFALEVLRSKDPTPTKKEKIVEPPKKAMTEKEAQEFLKVIQHSEYEMLDQLHKTPARISLL</sequence>
<evidence type="ECO:0000313" key="2">
    <source>
        <dbReference type="Proteomes" id="UP000257109"/>
    </source>
</evidence>
<dbReference type="PANTHER" id="PTHR32108:SF9">
    <property type="entry name" value="REVERSE TRANSCRIPTASE RNASE H-LIKE DOMAIN-CONTAINING PROTEIN"/>
    <property type="match status" value="1"/>
</dbReference>
<evidence type="ECO:0000313" key="1">
    <source>
        <dbReference type="EMBL" id="RDX89191.1"/>
    </source>
</evidence>
<name>A0A371GF72_MUCPR</name>
<protein>
    <submittedName>
        <fullName evidence="1">Uncharacterized protein</fullName>
    </submittedName>
</protein>
<dbReference type="EMBL" id="QJKJ01005746">
    <property type="protein sequence ID" value="RDX89191.1"/>
    <property type="molecule type" value="Genomic_DNA"/>
</dbReference>
<dbReference type="OrthoDB" id="1436497at2759"/>
<dbReference type="PANTHER" id="PTHR32108">
    <property type="entry name" value="DNA-DIRECTED RNA POLYMERASE SUBUNIT ALPHA"/>
    <property type="match status" value="1"/>
</dbReference>
<dbReference type="Proteomes" id="UP000257109">
    <property type="component" value="Unassembled WGS sequence"/>
</dbReference>
<organism evidence="1 2">
    <name type="scientific">Mucuna pruriens</name>
    <name type="common">Velvet bean</name>
    <name type="synonym">Dolichos pruriens</name>
    <dbReference type="NCBI Taxonomy" id="157652"/>
    <lineage>
        <taxon>Eukaryota</taxon>
        <taxon>Viridiplantae</taxon>
        <taxon>Streptophyta</taxon>
        <taxon>Embryophyta</taxon>
        <taxon>Tracheophyta</taxon>
        <taxon>Spermatophyta</taxon>
        <taxon>Magnoliopsida</taxon>
        <taxon>eudicotyledons</taxon>
        <taxon>Gunneridae</taxon>
        <taxon>Pentapetalae</taxon>
        <taxon>rosids</taxon>
        <taxon>fabids</taxon>
        <taxon>Fabales</taxon>
        <taxon>Fabaceae</taxon>
        <taxon>Papilionoideae</taxon>
        <taxon>50 kb inversion clade</taxon>
        <taxon>NPAAA clade</taxon>
        <taxon>indigoferoid/millettioid clade</taxon>
        <taxon>Phaseoleae</taxon>
        <taxon>Mucuna</taxon>
    </lineage>
</organism>
<accession>A0A371GF72</accession>